<gene>
    <name evidence="2" type="ORF">K9B37_08405</name>
</gene>
<evidence type="ECO:0000259" key="1">
    <source>
        <dbReference type="Pfam" id="PF04101"/>
    </source>
</evidence>
<keyword evidence="2" id="KW-0808">Transferase</keyword>
<dbReference type="EMBL" id="JAIRBM010000005">
    <property type="protein sequence ID" value="MBZ6076309.1"/>
    <property type="molecule type" value="Genomic_DNA"/>
</dbReference>
<organism evidence="2 3">
    <name type="scientific">Microvirga puerhi</name>
    <dbReference type="NCBI Taxonomy" id="2876078"/>
    <lineage>
        <taxon>Bacteria</taxon>
        <taxon>Pseudomonadati</taxon>
        <taxon>Pseudomonadota</taxon>
        <taxon>Alphaproteobacteria</taxon>
        <taxon>Hyphomicrobiales</taxon>
        <taxon>Methylobacteriaceae</taxon>
        <taxon>Microvirga</taxon>
    </lineage>
</organism>
<dbReference type="RefSeq" id="WP_224312636.1">
    <property type="nucleotide sequence ID" value="NZ_JAIRBM010000005.1"/>
</dbReference>
<reference evidence="2 3" key="1">
    <citation type="submission" date="2021-09" db="EMBL/GenBank/DDBJ databases">
        <title>The complete genome sequence of a new microorganism.</title>
        <authorList>
            <person name="Zi Z."/>
        </authorList>
    </citation>
    <scope>NUCLEOTIDE SEQUENCE [LARGE SCALE GENOMIC DNA]</scope>
    <source>
        <strain evidence="2 3">WGZ8</strain>
    </source>
</reference>
<dbReference type="GO" id="GO:0016740">
    <property type="term" value="F:transferase activity"/>
    <property type="evidence" value="ECO:0007669"/>
    <property type="project" value="UniProtKB-KW"/>
</dbReference>
<dbReference type="Proteomes" id="UP000704176">
    <property type="component" value="Unassembled WGS sequence"/>
</dbReference>
<protein>
    <submittedName>
        <fullName evidence="2">Glycosyl transferase family 28</fullName>
    </submittedName>
</protein>
<dbReference type="PANTHER" id="PTHR21015:SF28">
    <property type="entry name" value="SLL1722 PROTEIN"/>
    <property type="match status" value="1"/>
</dbReference>
<dbReference type="PANTHER" id="PTHR21015">
    <property type="entry name" value="UDP-N-ACETYLGLUCOSAMINE--N-ACETYLMURAMYL-(PENTAPEPTIDE) PYROPHOSPHORYL-UNDECAPRENOL N-ACETYLGLUCOSAMINE TRANSFERASE 1"/>
    <property type="match status" value="1"/>
</dbReference>
<feature type="domain" description="Glycosyl transferase family 28 C-terminal" evidence="1">
    <location>
        <begin position="210"/>
        <end position="348"/>
    </location>
</feature>
<dbReference type="InterPro" id="IPR049591">
    <property type="entry name" value="CE4_u4-like"/>
</dbReference>
<sequence>MSLRVLIVVTHLLGAGHLTRAAALARAFAEAGHETVLVSGGASAQVLLDTVRMVQLPPVRTIGTDFRTLLDEAGRPVSGAYLDQRRDLLLQTLNAVRPHVLITELFPFGRRALADEFMALLEAARVMTPRPQIASSIRDILVAPSKPERVAETHRRLMHLYDAVLVHGDPELVALDASWPVSGVLRPLLHYTGYVDEGVDPVGSKERHGIVVSGGSSAAGIPLYRAAMAAAHIVDDRPWRLLIGRGVSEEDVERLMKDAPPHVSVERTRPDFRMLLASAELSISQAGYNTCVDLLRTSVRQILVPFEAGRETEQRLRADRLQAMGLARVVPEEDITGAKIADAVRNSLAAPYPQPLSLGFDGARRSVAIVESLILAAPQHHARLDWSPLSDALHRARDRGCPIRFWWRDDDAVARTPQLDRLLALAGRYQAGLGIACVPAGLEPSLAKSLRGAEGAFALVHGSSHANHAPHGEKKAEFGAHRPVTEMAKEVAEGLGRSAAMLGDRLLPVFVPPWNRITPTLVENLPQAGYRAISIFKDRTTARTAEGLAIVNTHVDPIDWHGSRSLSDPLGLIRNLTDAVERRVSGAADPEEPIGFLTHHLVHDEKVWTFCENLLVYLSRNNESFVAIDELFCNKNRIVVDT</sequence>
<comment type="caution">
    <text evidence="2">The sequence shown here is derived from an EMBL/GenBank/DDBJ whole genome shotgun (WGS) entry which is preliminary data.</text>
</comment>
<dbReference type="InterPro" id="IPR007235">
    <property type="entry name" value="Glyco_trans_28_C"/>
</dbReference>
<dbReference type="Gene3D" id="3.20.20.370">
    <property type="entry name" value="Glycoside hydrolase/deacetylase"/>
    <property type="match status" value="1"/>
</dbReference>
<dbReference type="SUPFAM" id="SSF88713">
    <property type="entry name" value="Glycoside hydrolase/deacetylase"/>
    <property type="match status" value="1"/>
</dbReference>
<dbReference type="Gene3D" id="3.40.50.2000">
    <property type="entry name" value="Glycogen Phosphorylase B"/>
    <property type="match status" value="1"/>
</dbReference>
<name>A0ABS7VL94_9HYPH</name>
<evidence type="ECO:0000313" key="2">
    <source>
        <dbReference type="EMBL" id="MBZ6076309.1"/>
    </source>
</evidence>
<dbReference type="InterPro" id="IPR011330">
    <property type="entry name" value="Glyco_hydro/deAcase_b/a-brl"/>
</dbReference>
<dbReference type="CDD" id="cd10928">
    <property type="entry name" value="CE4_u4"/>
    <property type="match status" value="1"/>
</dbReference>
<dbReference type="SUPFAM" id="SSF53756">
    <property type="entry name" value="UDP-Glycosyltransferase/glycogen phosphorylase"/>
    <property type="match status" value="1"/>
</dbReference>
<keyword evidence="3" id="KW-1185">Reference proteome</keyword>
<dbReference type="Pfam" id="PF04101">
    <property type="entry name" value="Glyco_tran_28_C"/>
    <property type="match status" value="1"/>
</dbReference>
<proteinExistence type="predicted"/>
<accession>A0ABS7VL94</accession>
<evidence type="ECO:0000313" key="3">
    <source>
        <dbReference type="Proteomes" id="UP000704176"/>
    </source>
</evidence>